<dbReference type="Proteomes" id="UP000621454">
    <property type="component" value="Unassembled WGS sequence"/>
</dbReference>
<dbReference type="InterPro" id="IPR017501">
    <property type="entry name" value="Phage_infect_YhgE_C"/>
</dbReference>
<dbReference type="InterPro" id="IPR013525">
    <property type="entry name" value="ABC2_TM"/>
</dbReference>
<proteinExistence type="predicted"/>
<reference evidence="7" key="2">
    <citation type="submission" date="2020-09" db="EMBL/GenBank/DDBJ databases">
        <authorList>
            <person name="Sun Q."/>
            <person name="Zhou Y."/>
        </authorList>
    </citation>
    <scope>NUCLEOTIDE SEQUENCE</scope>
    <source>
        <strain evidence="7">CGMCC 1.12827</strain>
    </source>
</reference>
<evidence type="ECO:0000313" key="8">
    <source>
        <dbReference type="Proteomes" id="UP000621454"/>
    </source>
</evidence>
<protein>
    <recommendedName>
        <fullName evidence="6">ABC-2 type transporter transmembrane domain-containing protein</fullName>
    </recommendedName>
</protein>
<dbReference type="Pfam" id="PF12698">
    <property type="entry name" value="ABC2_membrane_3"/>
    <property type="match status" value="2"/>
</dbReference>
<feature type="transmembrane region" description="Helical" evidence="5">
    <location>
        <begin position="553"/>
        <end position="571"/>
    </location>
</feature>
<feature type="domain" description="ABC-2 type transporter transmembrane" evidence="6">
    <location>
        <begin position="288"/>
        <end position="624"/>
    </location>
</feature>
<keyword evidence="2 5" id="KW-0812">Transmembrane</keyword>
<dbReference type="GO" id="GO:0140359">
    <property type="term" value="F:ABC-type transporter activity"/>
    <property type="evidence" value="ECO:0007669"/>
    <property type="project" value="InterPro"/>
</dbReference>
<name>A0A916WUP0_9ACTN</name>
<gene>
    <name evidence="7" type="ORF">GCM10011489_19550</name>
</gene>
<feature type="transmembrane region" description="Helical" evidence="5">
    <location>
        <begin position="606"/>
        <end position="629"/>
    </location>
</feature>
<dbReference type="InterPro" id="IPR051328">
    <property type="entry name" value="T7SS_ABC-Transporter"/>
</dbReference>
<feature type="transmembrane region" description="Helical" evidence="5">
    <location>
        <begin position="20"/>
        <end position="39"/>
    </location>
</feature>
<sequence length="645" mass="66183">MRAIRLAINELRRFREPLRIIAPIGLALIPLLYGALYLWSNWDPYGKTDKIPVAVVNQDKPVTAAGELVDAGGQFVQQLRATPKFDWDFVDADTAHDGLVHGRYYFTITIPSNFSSNLVSAQNPIPERATMGITLNDANNYIVGVVAQTAEVELQNQVNSAAHAAYAKAIYGNLSLVKQQLGIAAQGADALVNATGLAQRGSDALGQGIDAARQGAQSIGGSVDKITAATTQLSNGVNALADSAAATLPAAAGALADAADAAHSGVKIVADGTSLATTQADQALSALRELGANPLVSATPAYSQALSALTAVSQTTRSANSAATDSLTSLDNATAQAQQVGKQSGPVTAAVRSVTSSATALSAAATSVGGAGTQISQGLDAISSGAATLQESANQSNAGAAKIATTVNGAVDKIPDTSPEQTAKAADILGSPVGLTTRNLHPAGVYGRGLAPFFMSIAVWVLGLLAYLFFRPVNLRALANRVNPVVVAVGGWLPVALLGAIGGLILYAAVQFGLGLDPEKPVLLGLLLMLGAVSFVAIDHMLRYTLGVIGDSLSLVLLIVQLTACGGLYPIETTPAPFQAVHPLLPMTYLVQGLRVTVSGGLSSTLIRAFVVLAAFAVAALAVTSVAVWRRQVTNMSQLHPALDV</sequence>
<dbReference type="PANTHER" id="PTHR43077:SF5">
    <property type="entry name" value="PHAGE INFECTION PROTEIN"/>
    <property type="match status" value="1"/>
</dbReference>
<organism evidence="7 8">
    <name type="scientific">Gordonia jinhuaensis</name>
    <dbReference type="NCBI Taxonomy" id="1517702"/>
    <lineage>
        <taxon>Bacteria</taxon>
        <taxon>Bacillati</taxon>
        <taxon>Actinomycetota</taxon>
        <taxon>Actinomycetes</taxon>
        <taxon>Mycobacteriales</taxon>
        <taxon>Gordoniaceae</taxon>
        <taxon>Gordonia</taxon>
    </lineage>
</organism>
<evidence type="ECO:0000256" key="4">
    <source>
        <dbReference type="ARBA" id="ARBA00023136"/>
    </source>
</evidence>
<dbReference type="AlphaFoldDB" id="A0A916WUP0"/>
<evidence type="ECO:0000313" key="7">
    <source>
        <dbReference type="EMBL" id="GGB31448.1"/>
    </source>
</evidence>
<feature type="domain" description="ABC-2 type transporter transmembrane" evidence="6">
    <location>
        <begin position="28"/>
        <end position="163"/>
    </location>
</feature>
<feature type="transmembrane region" description="Helical" evidence="5">
    <location>
        <begin position="522"/>
        <end position="541"/>
    </location>
</feature>
<keyword evidence="8" id="KW-1185">Reference proteome</keyword>
<feature type="transmembrane region" description="Helical" evidence="5">
    <location>
        <begin position="482"/>
        <end position="510"/>
    </location>
</feature>
<accession>A0A916WUP0</accession>
<dbReference type="Gene3D" id="3.40.1710.10">
    <property type="entry name" value="abc type-2 transporter like domain"/>
    <property type="match status" value="1"/>
</dbReference>
<evidence type="ECO:0000256" key="3">
    <source>
        <dbReference type="ARBA" id="ARBA00022989"/>
    </source>
</evidence>
<reference evidence="7" key="1">
    <citation type="journal article" date="2014" name="Int. J. Syst. Evol. Microbiol.">
        <title>Complete genome sequence of Corynebacterium casei LMG S-19264T (=DSM 44701T), isolated from a smear-ripened cheese.</title>
        <authorList>
            <consortium name="US DOE Joint Genome Institute (JGI-PGF)"/>
            <person name="Walter F."/>
            <person name="Albersmeier A."/>
            <person name="Kalinowski J."/>
            <person name="Ruckert C."/>
        </authorList>
    </citation>
    <scope>NUCLEOTIDE SEQUENCE</scope>
    <source>
        <strain evidence="7">CGMCC 1.12827</strain>
    </source>
</reference>
<dbReference type="InterPro" id="IPR017500">
    <property type="entry name" value="Phage_infect_YhgE_N"/>
</dbReference>
<dbReference type="EMBL" id="BMGC01000011">
    <property type="protein sequence ID" value="GGB31448.1"/>
    <property type="molecule type" value="Genomic_DNA"/>
</dbReference>
<dbReference type="GO" id="GO:0016020">
    <property type="term" value="C:membrane"/>
    <property type="evidence" value="ECO:0007669"/>
    <property type="project" value="UniProtKB-SubCell"/>
</dbReference>
<comment type="subcellular location">
    <subcellularLocation>
        <location evidence="1">Membrane</location>
        <topology evidence="1">Multi-pass membrane protein</topology>
    </subcellularLocation>
</comment>
<keyword evidence="3 5" id="KW-1133">Transmembrane helix</keyword>
<dbReference type="RefSeq" id="WP_188586414.1">
    <property type="nucleotide sequence ID" value="NZ_BMGC01000011.1"/>
</dbReference>
<evidence type="ECO:0000256" key="2">
    <source>
        <dbReference type="ARBA" id="ARBA00022692"/>
    </source>
</evidence>
<dbReference type="PANTHER" id="PTHR43077">
    <property type="entry name" value="TRANSPORT PERMEASE YVFS-RELATED"/>
    <property type="match status" value="1"/>
</dbReference>
<evidence type="ECO:0000256" key="5">
    <source>
        <dbReference type="SAM" id="Phobius"/>
    </source>
</evidence>
<evidence type="ECO:0000259" key="6">
    <source>
        <dbReference type="Pfam" id="PF12698"/>
    </source>
</evidence>
<keyword evidence="4 5" id="KW-0472">Membrane</keyword>
<dbReference type="NCBIfam" id="TIGR03062">
    <property type="entry name" value="pip_yhgE_Cterm"/>
    <property type="match status" value="1"/>
</dbReference>
<feature type="transmembrane region" description="Helical" evidence="5">
    <location>
        <begin position="450"/>
        <end position="470"/>
    </location>
</feature>
<dbReference type="NCBIfam" id="TIGR03061">
    <property type="entry name" value="pip_yhgE_Nterm"/>
    <property type="match status" value="1"/>
</dbReference>
<comment type="caution">
    <text evidence="7">The sequence shown here is derived from an EMBL/GenBank/DDBJ whole genome shotgun (WGS) entry which is preliminary data.</text>
</comment>
<evidence type="ECO:0000256" key="1">
    <source>
        <dbReference type="ARBA" id="ARBA00004141"/>
    </source>
</evidence>